<feature type="compositionally biased region" description="Low complexity" evidence="1">
    <location>
        <begin position="79"/>
        <end position="91"/>
    </location>
</feature>
<gene>
    <name evidence="2" type="ORF">PRECH8_08620</name>
</gene>
<feature type="region of interest" description="Disordered" evidence="1">
    <location>
        <begin position="79"/>
        <end position="123"/>
    </location>
</feature>
<accession>A0A916VFM3</accession>
<protein>
    <submittedName>
        <fullName evidence="2">Uncharacterized protein</fullName>
    </submittedName>
</protein>
<comment type="caution">
    <text evidence="2">The sequence shown here is derived from an EMBL/GenBank/DDBJ whole genome shotgun (WGS) entry which is preliminary data.</text>
</comment>
<dbReference type="RefSeq" id="WP_242457431.1">
    <property type="nucleotide sequence ID" value="NZ_BMAQ01000005.1"/>
</dbReference>
<name>A0A916VFM3_9BACL</name>
<evidence type="ECO:0000313" key="2">
    <source>
        <dbReference type="EMBL" id="GFR37566.1"/>
    </source>
</evidence>
<organism evidence="2 3">
    <name type="scientific">Insulibacter thermoxylanivorax</name>
    <dbReference type="NCBI Taxonomy" id="2749268"/>
    <lineage>
        <taxon>Bacteria</taxon>
        <taxon>Bacillati</taxon>
        <taxon>Bacillota</taxon>
        <taxon>Bacilli</taxon>
        <taxon>Bacillales</taxon>
        <taxon>Paenibacillaceae</taxon>
        <taxon>Insulibacter</taxon>
    </lineage>
</organism>
<feature type="region of interest" description="Disordered" evidence="1">
    <location>
        <begin position="22"/>
        <end position="46"/>
    </location>
</feature>
<keyword evidence="3" id="KW-1185">Reference proteome</keyword>
<sequence length="220" mass="24272">MYNQQSYHTSNYRGNIQGHDRYLRSDSQQPSSSMQSSGYATSSYNTPVTSQYRGIQRTFQPTGFVQSVYGQGSQQALSSSSVSSQYQSPASYHMSNYRGNQPGHDNYLRSDSQQPSGYGSYGSYGNTGNYGGYGSASMTSQYQASVPASSQSLQSSAGSTSAQYSPYQSQYSQSQYTQQSQQYNSPQQYHLANYQGNQPGHDQDLRSDSNQPSAFGRSFF</sequence>
<dbReference type="EMBL" id="BMAQ01000005">
    <property type="protein sequence ID" value="GFR37566.1"/>
    <property type="molecule type" value="Genomic_DNA"/>
</dbReference>
<reference evidence="2" key="2">
    <citation type="journal article" date="2021" name="Data Brief">
        <title>Draft genome sequence data of the facultative, thermophilic, xylanolytic bacterium Paenibacillus sp. strain DA-C8.</title>
        <authorList>
            <person name="Chhe C."/>
            <person name="Uke A."/>
            <person name="Baramee S."/>
            <person name="Ungkulpasvich U."/>
            <person name="Tachaapaikoon C."/>
            <person name="Pason P."/>
            <person name="Waeonukul R."/>
            <person name="Ratanakhanokchai K."/>
            <person name="Kosugi A."/>
        </authorList>
    </citation>
    <scope>NUCLEOTIDE SEQUENCE</scope>
    <source>
        <strain evidence="2">DA-C8</strain>
    </source>
</reference>
<dbReference type="Proteomes" id="UP000654993">
    <property type="component" value="Unassembled WGS sequence"/>
</dbReference>
<dbReference type="AlphaFoldDB" id="A0A916VFM3"/>
<evidence type="ECO:0000313" key="3">
    <source>
        <dbReference type="Proteomes" id="UP000654993"/>
    </source>
</evidence>
<feature type="compositionally biased region" description="Low complexity" evidence="1">
    <location>
        <begin position="152"/>
        <end position="189"/>
    </location>
</feature>
<proteinExistence type="predicted"/>
<feature type="compositionally biased region" description="Low complexity" evidence="1">
    <location>
        <begin position="25"/>
        <end position="37"/>
    </location>
</feature>
<evidence type="ECO:0000256" key="1">
    <source>
        <dbReference type="SAM" id="MobiDB-lite"/>
    </source>
</evidence>
<reference evidence="2" key="1">
    <citation type="submission" date="2020-08" db="EMBL/GenBank/DDBJ databases">
        <authorList>
            <person name="Uke A."/>
            <person name="Chhe C."/>
            <person name="Baramee S."/>
            <person name="Kosugi A."/>
        </authorList>
    </citation>
    <scope>NUCLEOTIDE SEQUENCE</scope>
    <source>
        <strain evidence="2">DA-C8</strain>
    </source>
</reference>
<feature type="region of interest" description="Disordered" evidence="1">
    <location>
        <begin position="152"/>
        <end position="220"/>
    </location>
</feature>